<dbReference type="EMBL" id="EQ999546">
    <property type="protein sequence ID" value="EEZ30609.1"/>
    <property type="molecule type" value="Genomic_DNA"/>
</dbReference>
<keyword evidence="4 6" id="KW-0949">S-adenosyl-L-methionine</keyword>
<accession>A0A0E1X2X7</accession>
<keyword evidence="2 6" id="KW-0489">Methyltransferase</keyword>
<evidence type="ECO:0000256" key="1">
    <source>
        <dbReference type="ARBA" id="ARBA00022485"/>
    </source>
</evidence>
<feature type="binding site" evidence="6">
    <location>
        <position position="344"/>
    </location>
    <ligand>
        <name>S-adenosyl-L-methionine</name>
        <dbReference type="ChEBI" id="CHEBI:59789"/>
    </ligand>
</feature>
<evidence type="ECO:0000256" key="2">
    <source>
        <dbReference type="ARBA" id="ARBA00022603"/>
    </source>
</evidence>
<name>A0A0E1X2X7_9HYPH</name>
<dbReference type="PANTHER" id="PTHR11061:SF49">
    <property type="entry name" value="23S RRNA (URACIL(1939)-C(5))-METHYLTRANSFERASE RLMD"/>
    <property type="match status" value="1"/>
</dbReference>
<comment type="similarity">
    <text evidence="6">Belongs to the class I-like SAM-binding methyltransferase superfamily. RNA M5U methyltransferase family.</text>
</comment>
<evidence type="ECO:0008006" key="9">
    <source>
        <dbReference type="Google" id="ProtNLM"/>
    </source>
</evidence>
<gene>
    <name evidence="8" type="ORF">BALG_00728</name>
</gene>
<evidence type="ECO:0000256" key="5">
    <source>
        <dbReference type="ARBA" id="ARBA00023014"/>
    </source>
</evidence>
<dbReference type="SMR" id="A0A0E1X2X7"/>
<dbReference type="PANTHER" id="PTHR11061">
    <property type="entry name" value="RNA M5U METHYLTRANSFERASE"/>
    <property type="match status" value="1"/>
</dbReference>
<dbReference type="AlphaFoldDB" id="A0A0E1X2X7"/>
<dbReference type="GO" id="GO:0070475">
    <property type="term" value="P:rRNA base methylation"/>
    <property type="evidence" value="ECO:0007669"/>
    <property type="project" value="TreeGrafter"/>
</dbReference>
<keyword evidence="1" id="KW-0479">Metal-binding</keyword>
<keyword evidence="3 6" id="KW-0808">Transferase</keyword>
<evidence type="ECO:0000256" key="4">
    <source>
        <dbReference type="ARBA" id="ARBA00022691"/>
    </source>
</evidence>
<proteinExistence type="inferred from homology"/>
<organism evidence="8">
    <name type="scientific">Brucella pinnipedialis M292/94/1</name>
    <dbReference type="NCBI Taxonomy" id="520462"/>
    <lineage>
        <taxon>Bacteria</taxon>
        <taxon>Pseudomonadati</taxon>
        <taxon>Pseudomonadota</taxon>
        <taxon>Alphaproteobacteria</taxon>
        <taxon>Hyphomicrobiales</taxon>
        <taxon>Brucellaceae</taxon>
        <taxon>Brucella/Ochrobactrum group</taxon>
        <taxon>Brucella</taxon>
    </lineage>
</organism>
<feature type="active site" description="Nucleophile" evidence="6">
    <location>
        <position position="370"/>
    </location>
</feature>
<feature type="active site" evidence="7">
    <location>
        <position position="370"/>
    </location>
</feature>
<keyword evidence="1" id="KW-0408">Iron</keyword>
<dbReference type="SUPFAM" id="SSF50249">
    <property type="entry name" value="Nucleic acid-binding proteins"/>
    <property type="match status" value="1"/>
</dbReference>
<dbReference type="PROSITE" id="PS01230">
    <property type="entry name" value="TRMA_1"/>
    <property type="match status" value="1"/>
</dbReference>
<dbReference type="GO" id="GO:0070041">
    <property type="term" value="F:rRNA (uridine-C5-)-methyltransferase activity"/>
    <property type="evidence" value="ECO:0007669"/>
    <property type="project" value="TreeGrafter"/>
</dbReference>
<dbReference type="InterPro" id="IPR010280">
    <property type="entry name" value="U5_MeTrfase_fam"/>
</dbReference>
<dbReference type="Gene3D" id="2.40.50.1070">
    <property type="match status" value="1"/>
</dbReference>
<protein>
    <recommendedName>
        <fullName evidence="9">RNA methyltransferase</fullName>
    </recommendedName>
</protein>
<evidence type="ECO:0000313" key="8">
    <source>
        <dbReference type="EMBL" id="EEZ30609.1"/>
    </source>
</evidence>
<dbReference type="PROSITE" id="PS51687">
    <property type="entry name" value="SAM_MT_RNA_M5U"/>
    <property type="match status" value="1"/>
</dbReference>
<keyword evidence="5" id="KW-0411">Iron-sulfur</keyword>
<sequence>MTSSKTGQITIRSIGAGGDGVANLPDGQIYVPFTLPGEVVNVARDKNRATLMALLEASPERQNPACRHFEDCGGCALQHWQDEPYRLWKRELVVGALKGRGIDVEVAPLVACNPHTRRRAVFAARKTEKGVLLGFNRHQSHEIIDIVECPVTVPEIIARLDDLREVGALLAPGSGPFKLAATLTESGLDLAASGCGKLNDEQRRALTALVIKKDFARLSHEGEIIVEPKKPLIHFGKVPVPVPPGCFLQATAEAEETMAALVLAHLGKARRVADLFCGVGTFALRIAEKSAVHAVENDAAALAALDRGVRHVQGLKPVSIERRDLFRRPLMPKELLPYNAVVFDPPRAGAEEQALELAKSKVEKVVAISCNPVTLARDLAILQKGGYRIERVTPIDQFLWSAHVEAVAVLTKGRQ</sequence>
<dbReference type="HOGENOM" id="CLU_014689_8_0_5"/>
<evidence type="ECO:0000256" key="7">
    <source>
        <dbReference type="PROSITE-ProRule" id="PRU10015"/>
    </source>
</evidence>
<dbReference type="RefSeq" id="WP_004688040.1">
    <property type="nucleotide sequence ID" value="NZ_EQ999546.1"/>
</dbReference>
<dbReference type="Gene3D" id="2.40.50.140">
    <property type="entry name" value="Nucleic acid-binding proteins"/>
    <property type="match status" value="1"/>
</dbReference>
<dbReference type="GeneID" id="55590197"/>
<dbReference type="Gene3D" id="3.40.50.150">
    <property type="entry name" value="Vaccinia Virus protein VP39"/>
    <property type="match status" value="1"/>
</dbReference>
<feature type="binding site" evidence="6">
    <location>
        <position position="276"/>
    </location>
    <ligand>
        <name>S-adenosyl-L-methionine</name>
        <dbReference type="ChEBI" id="CHEBI:59789"/>
    </ligand>
</feature>
<evidence type="ECO:0000256" key="3">
    <source>
        <dbReference type="ARBA" id="ARBA00022679"/>
    </source>
</evidence>
<keyword evidence="1" id="KW-0004">4Fe-4S</keyword>
<reference evidence="8" key="1">
    <citation type="submission" date="2009-01" db="EMBL/GenBank/DDBJ databases">
        <title>The Genome Sequence of Brucella pinnipedialis M292/94/1.</title>
        <authorList>
            <consortium name="The Broad Institute Genome Sequencing Platform"/>
            <person name="Ward D."/>
            <person name="Young S.K."/>
            <person name="Kodira C.D."/>
            <person name="Zeng Q."/>
            <person name="Koehrsen M."/>
            <person name="Alvarado L."/>
            <person name="Berlin A."/>
            <person name="Borenstein D."/>
            <person name="Chen Z."/>
            <person name="Engels R."/>
            <person name="Freedman E."/>
            <person name="Gellesch M."/>
            <person name="Goldberg J."/>
            <person name="Griggs A."/>
            <person name="Gujja S."/>
            <person name="Heiman D."/>
            <person name="Hepburn T."/>
            <person name="Howarth C."/>
            <person name="Jen D."/>
            <person name="Larson L."/>
            <person name="Lewis B."/>
            <person name="Mehta T."/>
            <person name="Park D."/>
            <person name="Pearson M."/>
            <person name="Roberts A."/>
            <person name="Saif S."/>
            <person name="Shea T."/>
            <person name="Shenoy N."/>
            <person name="Sisk P."/>
            <person name="Stolte C."/>
            <person name="Sykes S."/>
            <person name="Walk T."/>
            <person name="White J."/>
            <person name="Yandava C."/>
            <person name="Whatmore A.M."/>
            <person name="Perrett L.L."/>
            <person name="O'Callaghan D."/>
            <person name="Nusbaum C."/>
            <person name="Galagan J."/>
            <person name="Birren B."/>
        </authorList>
    </citation>
    <scope>NUCLEOTIDE SEQUENCE [LARGE SCALE GENOMIC DNA]</scope>
    <source>
        <strain evidence="8">M292/94/1</strain>
    </source>
</reference>
<dbReference type="InterPro" id="IPR029063">
    <property type="entry name" value="SAM-dependent_MTases_sf"/>
</dbReference>
<dbReference type="Pfam" id="PF05958">
    <property type="entry name" value="tRNA_U5-meth_tr"/>
    <property type="match status" value="1"/>
</dbReference>
<dbReference type="InterPro" id="IPR012340">
    <property type="entry name" value="NA-bd_OB-fold"/>
</dbReference>
<dbReference type="Proteomes" id="UP000004659">
    <property type="component" value="Unassembled WGS sequence"/>
</dbReference>
<evidence type="ECO:0000256" key="6">
    <source>
        <dbReference type="PROSITE-ProRule" id="PRU01024"/>
    </source>
</evidence>
<feature type="binding site" evidence="6">
    <location>
        <position position="249"/>
    </location>
    <ligand>
        <name>S-adenosyl-L-methionine</name>
        <dbReference type="ChEBI" id="CHEBI:59789"/>
    </ligand>
</feature>
<dbReference type="InterPro" id="IPR030390">
    <property type="entry name" value="MeTrfase_TrmA_AS"/>
</dbReference>
<feature type="binding site" evidence="6">
    <location>
        <position position="296"/>
    </location>
    <ligand>
        <name>S-adenosyl-L-methionine</name>
        <dbReference type="ChEBI" id="CHEBI:59789"/>
    </ligand>
</feature>
<dbReference type="SUPFAM" id="SSF53335">
    <property type="entry name" value="S-adenosyl-L-methionine-dependent methyltransferases"/>
    <property type="match status" value="1"/>
</dbReference>
<dbReference type="GO" id="GO:0051539">
    <property type="term" value="F:4 iron, 4 sulfur cluster binding"/>
    <property type="evidence" value="ECO:0007669"/>
    <property type="project" value="UniProtKB-KW"/>
</dbReference>